<accession>A0ACB8TTB1</accession>
<gene>
    <name evidence="1" type="ORF">BDY19DRAFT_896884</name>
</gene>
<evidence type="ECO:0000313" key="2">
    <source>
        <dbReference type="Proteomes" id="UP001055072"/>
    </source>
</evidence>
<keyword evidence="1" id="KW-0378">Hydrolase</keyword>
<name>A0ACB8TTB1_9APHY</name>
<sequence>MKPQFYQEDCVEAFLLGLNTGLICATGSDKTEAFVLLLFADPERKSRIIIVFPLNALQSNHAKRFAKYEIPAAAVNGETYTDALHEQLSKEAIHAIIISPEMMFKHAQFSQFLWDPDWTKKELGVIIDEVHCVLEWGKEFRCDFDDVNKTRAYMVSKPLPLLHNNSTPLMVGQLLKKLLYPCQRRFILNLRCERHNVTPVICRIKGTLDYEALDFVLDKALSDPPKPLVSTLIYTEERVSVMNIWLHLMHRLPSDSSYQAQVEFLMATRDEIVKSIVLAKFLYGKVKILCSTEAAGMVSLPLFTFGVPQSLLQWQQHAGRAGRDENPLYAILLVEPSVFQVVKPIKKKQASLSGQVPEYCKHINKDMRLLCMTKTCRQVVTMKVFNSPPSMCTLEDLCFAFWKKHYGNTILTMMSILPDSILSTLASDARIVTMDDLKLLVPAWDFVEEMRPSVLAMIAQVD</sequence>
<feature type="non-terminal residue" evidence="1">
    <location>
        <position position="462"/>
    </location>
</feature>
<reference evidence="1" key="1">
    <citation type="journal article" date="2021" name="Environ. Microbiol.">
        <title>Gene family expansions and transcriptome signatures uncover fungal adaptations to wood decay.</title>
        <authorList>
            <person name="Hage H."/>
            <person name="Miyauchi S."/>
            <person name="Viragh M."/>
            <person name="Drula E."/>
            <person name="Min B."/>
            <person name="Chaduli D."/>
            <person name="Navarro D."/>
            <person name="Favel A."/>
            <person name="Norest M."/>
            <person name="Lesage-Meessen L."/>
            <person name="Balint B."/>
            <person name="Merenyi Z."/>
            <person name="de Eugenio L."/>
            <person name="Morin E."/>
            <person name="Martinez A.T."/>
            <person name="Baldrian P."/>
            <person name="Stursova M."/>
            <person name="Martinez M.J."/>
            <person name="Novotny C."/>
            <person name="Magnuson J.K."/>
            <person name="Spatafora J.W."/>
            <person name="Maurice S."/>
            <person name="Pangilinan J."/>
            <person name="Andreopoulos W."/>
            <person name="LaButti K."/>
            <person name="Hundley H."/>
            <person name="Na H."/>
            <person name="Kuo A."/>
            <person name="Barry K."/>
            <person name="Lipzen A."/>
            <person name="Henrissat B."/>
            <person name="Riley R."/>
            <person name="Ahrendt S."/>
            <person name="Nagy L.G."/>
            <person name="Grigoriev I.V."/>
            <person name="Martin F."/>
            <person name="Rosso M.N."/>
        </authorList>
    </citation>
    <scope>NUCLEOTIDE SEQUENCE</scope>
    <source>
        <strain evidence="1">CBS 384.51</strain>
    </source>
</reference>
<proteinExistence type="predicted"/>
<protein>
    <submittedName>
        <fullName evidence="1">P-loop containing nucleoside triphosphate hydrolase protein</fullName>
    </submittedName>
</protein>
<keyword evidence="2" id="KW-1185">Reference proteome</keyword>
<dbReference type="EMBL" id="MU274933">
    <property type="protein sequence ID" value="KAI0085280.1"/>
    <property type="molecule type" value="Genomic_DNA"/>
</dbReference>
<comment type="caution">
    <text evidence="1">The sequence shown here is derived from an EMBL/GenBank/DDBJ whole genome shotgun (WGS) entry which is preliminary data.</text>
</comment>
<dbReference type="Proteomes" id="UP001055072">
    <property type="component" value="Unassembled WGS sequence"/>
</dbReference>
<organism evidence="1 2">
    <name type="scientific">Irpex rosettiformis</name>
    <dbReference type="NCBI Taxonomy" id="378272"/>
    <lineage>
        <taxon>Eukaryota</taxon>
        <taxon>Fungi</taxon>
        <taxon>Dikarya</taxon>
        <taxon>Basidiomycota</taxon>
        <taxon>Agaricomycotina</taxon>
        <taxon>Agaricomycetes</taxon>
        <taxon>Polyporales</taxon>
        <taxon>Irpicaceae</taxon>
        <taxon>Irpex</taxon>
    </lineage>
</organism>
<evidence type="ECO:0000313" key="1">
    <source>
        <dbReference type="EMBL" id="KAI0085280.1"/>
    </source>
</evidence>